<dbReference type="Gene3D" id="3.90.76.10">
    <property type="entry name" value="Dipeptide-binding Protein, Domain 1"/>
    <property type="match status" value="1"/>
</dbReference>
<keyword evidence="8" id="KW-1185">Reference proteome</keyword>
<feature type="chain" id="PRO_5007825843" evidence="5">
    <location>
        <begin position="22"/>
        <end position="559"/>
    </location>
</feature>
<evidence type="ECO:0000256" key="3">
    <source>
        <dbReference type="ARBA" id="ARBA00022729"/>
    </source>
</evidence>
<dbReference type="PIRSF" id="PIRSF002741">
    <property type="entry name" value="MppA"/>
    <property type="match status" value="1"/>
</dbReference>
<dbReference type="Proteomes" id="UP000075806">
    <property type="component" value="Unassembled WGS sequence"/>
</dbReference>
<dbReference type="SUPFAM" id="SSF53850">
    <property type="entry name" value="Periplasmic binding protein-like II"/>
    <property type="match status" value="1"/>
</dbReference>
<keyword evidence="2" id="KW-0813">Transport</keyword>
<dbReference type="STRING" id="519424.AZF04_18640"/>
<dbReference type="Pfam" id="PF00496">
    <property type="entry name" value="SBP_bac_5"/>
    <property type="match status" value="1"/>
</dbReference>
<dbReference type="EMBL" id="LTAO01000014">
    <property type="protein sequence ID" value="KYG30864.1"/>
    <property type="molecule type" value="Genomic_DNA"/>
</dbReference>
<dbReference type="GO" id="GO:1904680">
    <property type="term" value="F:peptide transmembrane transporter activity"/>
    <property type="evidence" value="ECO:0007669"/>
    <property type="project" value="TreeGrafter"/>
</dbReference>
<dbReference type="Gene3D" id="3.40.190.10">
    <property type="entry name" value="Periplasmic binding protein-like II"/>
    <property type="match status" value="1"/>
</dbReference>
<dbReference type="AlphaFoldDB" id="A0A161Q438"/>
<comment type="caution">
    <text evidence="7">The sequence shown here is derived from an EMBL/GenBank/DDBJ whole genome shotgun (WGS) entry which is preliminary data.</text>
</comment>
<evidence type="ECO:0000256" key="5">
    <source>
        <dbReference type="SAM" id="SignalP"/>
    </source>
</evidence>
<comment type="similarity">
    <text evidence="1">Belongs to the bacterial solute-binding protein 5 family.</text>
</comment>
<dbReference type="PANTHER" id="PTHR30290">
    <property type="entry name" value="PERIPLASMIC BINDING COMPONENT OF ABC TRANSPORTER"/>
    <property type="match status" value="1"/>
</dbReference>
<protein>
    <submittedName>
        <fullName evidence="7">Peptide-binding protein</fullName>
    </submittedName>
</protein>
<dbReference type="PANTHER" id="PTHR30290:SF9">
    <property type="entry name" value="OLIGOPEPTIDE-BINDING PROTEIN APPA"/>
    <property type="match status" value="1"/>
</dbReference>
<accession>A0A161Q438</accession>
<evidence type="ECO:0000256" key="2">
    <source>
        <dbReference type="ARBA" id="ARBA00022448"/>
    </source>
</evidence>
<evidence type="ECO:0000259" key="6">
    <source>
        <dbReference type="Pfam" id="PF00496"/>
    </source>
</evidence>
<sequence length="559" mass="62716">MSKKSLLLLLSMFLAVMVVLAACGNDETGGEAEGEPEENPEETTDETEDEGEEEAAVGEPQQGGEIFISKSGEPVTFNPLYAQDTASSDVYDLIHAKLMTTDTEINVIPELAVDHPEISEDGLTYTYTIHEGVTFQDGEELTADDVKFTYDVFIHPDYTGPRAGDFEFLESVEVVDPYTVSFHLSEVDATFETRTSYGILPEHILGEVPVAELEDYTAYNLDAPIGAGPFKFVNYESGQYIALEAHPDFFGEGPYLDKVTFRISADSNAELLLFETGEVDWMILPPTEYETAETYDHGRISSVQAYRYDFIAWNNERPLFEDPEVRKALTMAINRQAIVDSIMDGKAEVAHAPQSPISWAYPDSVTELQFDPEGALEILNGLGWEEGSDGILEKDGERFSFEILSNDGNVVRRDIGVIVQQMLGDIGIEVSPRQMEWGAYLEQTNTPNKDFDATISAWALGTDPDPSAIWHSRESEEGLNNITYANDRVDELADEQKKIIDRDERKEKIGELLSIVAEEQPYTFLYYPEQHLLINQKLEGVTHHPRINSYKVNEWYLVD</sequence>
<organism evidence="7 8">
    <name type="scientific">Alkalihalobacillus trypoxylicola</name>
    <dbReference type="NCBI Taxonomy" id="519424"/>
    <lineage>
        <taxon>Bacteria</taxon>
        <taxon>Bacillati</taxon>
        <taxon>Bacillota</taxon>
        <taxon>Bacilli</taxon>
        <taxon>Bacillales</taxon>
        <taxon>Bacillaceae</taxon>
        <taxon>Alkalihalobacillus</taxon>
    </lineage>
</organism>
<feature type="domain" description="Solute-binding protein family 5" evidence="6">
    <location>
        <begin position="107"/>
        <end position="473"/>
    </location>
</feature>
<proteinExistence type="inferred from homology"/>
<reference evidence="7" key="1">
    <citation type="submission" date="2016-02" db="EMBL/GenBank/DDBJ databases">
        <title>Genome sequence of Bacillus trypoxylicola KCTC 13244(T).</title>
        <authorList>
            <person name="Jeong H."/>
            <person name="Park S.-H."/>
            <person name="Choi S.-K."/>
        </authorList>
    </citation>
    <scope>NUCLEOTIDE SEQUENCE [LARGE SCALE GENOMIC DNA]</scope>
    <source>
        <strain evidence="7">KCTC 13244</strain>
    </source>
</reference>
<dbReference type="InterPro" id="IPR000914">
    <property type="entry name" value="SBP_5_dom"/>
</dbReference>
<evidence type="ECO:0000313" key="7">
    <source>
        <dbReference type="EMBL" id="KYG30864.1"/>
    </source>
</evidence>
<keyword evidence="3 5" id="KW-0732">Signal</keyword>
<dbReference type="InterPro" id="IPR030678">
    <property type="entry name" value="Peptide/Ni-bd"/>
</dbReference>
<gene>
    <name evidence="7" type="ORF">AZF04_18640</name>
</gene>
<dbReference type="OrthoDB" id="9796817at2"/>
<dbReference type="RefSeq" id="WP_061948789.1">
    <property type="nucleotide sequence ID" value="NZ_LTAO01000014.1"/>
</dbReference>
<feature type="compositionally biased region" description="Acidic residues" evidence="4">
    <location>
        <begin position="28"/>
        <end position="56"/>
    </location>
</feature>
<name>A0A161Q438_9BACI</name>
<evidence type="ECO:0000313" key="8">
    <source>
        <dbReference type="Proteomes" id="UP000075806"/>
    </source>
</evidence>
<evidence type="ECO:0000256" key="4">
    <source>
        <dbReference type="SAM" id="MobiDB-lite"/>
    </source>
</evidence>
<dbReference type="GO" id="GO:0015833">
    <property type="term" value="P:peptide transport"/>
    <property type="evidence" value="ECO:0007669"/>
    <property type="project" value="TreeGrafter"/>
</dbReference>
<dbReference type="GO" id="GO:0043190">
    <property type="term" value="C:ATP-binding cassette (ABC) transporter complex"/>
    <property type="evidence" value="ECO:0007669"/>
    <property type="project" value="InterPro"/>
</dbReference>
<dbReference type="Gene3D" id="3.10.105.10">
    <property type="entry name" value="Dipeptide-binding Protein, Domain 3"/>
    <property type="match status" value="1"/>
</dbReference>
<dbReference type="InterPro" id="IPR039424">
    <property type="entry name" value="SBP_5"/>
</dbReference>
<dbReference type="PROSITE" id="PS51257">
    <property type="entry name" value="PROKAR_LIPOPROTEIN"/>
    <property type="match status" value="1"/>
</dbReference>
<dbReference type="GO" id="GO:0042597">
    <property type="term" value="C:periplasmic space"/>
    <property type="evidence" value="ECO:0007669"/>
    <property type="project" value="UniProtKB-ARBA"/>
</dbReference>
<feature type="signal peptide" evidence="5">
    <location>
        <begin position="1"/>
        <end position="21"/>
    </location>
</feature>
<feature type="region of interest" description="Disordered" evidence="4">
    <location>
        <begin position="27"/>
        <end position="69"/>
    </location>
</feature>
<evidence type="ECO:0000256" key="1">
    <source>
        <dbReference type="ARBA" id="ARBA00005695"/>
    </source>
</evidence>
<dbReference type="CDD" id="cd08514">
    <property type="entry name" value="PBP2_AppA_like"/>
    <property type="match status" value="1"/>
</dbReference>